<gene>
    <name evidence="1" type="ORF">MB2181_03305</name>
</gene>
<name>A0P6A8_9PROT</name>
<evidence type="ECO:0000313" key="1">
    <source>
        <dbReference type="EMBL" id="EAV47068.1"/>
    </source>
</evidence>
<evidence type="ECO:0000313" key="2">
    <source>
        <dbReference type="Proteomes" id="UP000054262"/>
    </source>
</evidence>
<accession>A0P6A8</accession>
<dbReference type="Proteomes" id="UP000054262">
    <property type="component" value="Unassembled WGS sequence"/>
</dbReference>
<comment type="caution">
    <text evidence="1">The sequence shown here is derived from an EMBL/GenBank/DDBJ whole genome shotgun (WGS) entry which is preliminary data.</text>
</comment>
<keyword evidence="2" id="KW-1185">Reference proteome</keyword>
<proteinExistence type="predicted"/>
<reference evidence="1 2" key="1">
    <citation type="submission" date="2006-11" db="EMBL/GenBank/DDBJ databases">
        <authorList>
            <person name="Giovannoni S."/>
            <person name="Vergin K."/>
            <person name="Ferriera S."/>
            <person name="Johnson J."/>
            <person name="Kravitz S."/>
            <person name="Beeson K."/>
            <person name="Sutton G."/>
            <person name="Rogers Y.-H."/>
            <person name="Friedman R."/>
            <person name="Frazier M."/>
            <person name="Venter J.C."/>
        </authorList>
    </citation>
    <scope>NUCLEOTIDE SEQUENCE [LARGE SCALE GENOMIC DNA]</scope>
    <source>
        <strain evidence="1 2">HTCC2181</strain>
    </source>
</reference>
<sequence length="46" mass="5566">MVFVYWDWLCNTALFHDDKDSIDYGIQPEETPKAINLWHFLINPLR</sequence>
<dbReference type="EMBL" id="AAUX01000001">
    <property type="protein sequence ID" value="EAV47068.1"/>
    <property type="molecule type" value="Genomic_DNA"/>
</dbReference>
<organism evidence="1 2">
    <name type="scientific">Methylophilales bacterium HTCC2181</name>
    <dbReference type="NCBI Taxonomy" id="383631"/>
    <lineage>
        <taxon>Bacteria</taxon>
        <taxon>Pseudomonadati</taxon>
        <taxon>Pseudomonadota</taxon>
        <taxon>Betaproteobacteria</taxon>
        <taxon>Nitrosomonadales</taxon>
        <taxon>OM43 clade</taxon>
    </lineage>
</organism>
<dbReference type="AlphaFoldDB" id="A0P6A8"/>
<protein>
    <submittedName>
        <fullName evidence="1">Uncharacterized protein</fullName>
    </submittedName>
</protein>